<evidence type="ECO:0000313" key="8">
    <source>
        <dbReference type="EMBL" id="SCZ79827.1"/>
    </source>
</evidence>
<dbReference type="PANTHER" id="PTHR43129">
    <property type="entry name" value="FOSMIDOMYCIN RESISTANCE PROTEIN"/>
    <property type="match status" value="1"/>
</dbReference>
<dbReference type="AlphaFoldDB" id="A0A1G5S124"/>
<dbReference type="GO" id="GO:0022857">
    <property type="term" value="F:transmembrane transporter activity"/>
    <property type="evidence" value="ECO:0007669"/>
    <property type="project" value="InterPro"/>
</dbReference>
<feature type="transmembrane region" description="Helical" evidence="6">
    <location>
        <begin position="339"/>
        <end position="358"/>
    </location>
</feature>
<proteinExistence type="predicted"/>
<feature type="transmembrane region" description="Helical" evidence="6">
    <location>
        <begin position="169"/>
        <end position="189"/>
    </location>
</feature>
<dbReference type="Proteomes" id="UP000199208">
    <property type="component" value="Unassembled WGS sequence"/>
</dbReference>
<feature type="domain" description="Major facilitator superfamily (MFS) profile" evidence="7">
    <location>
        <begin position="18"/>
        <end position="392"/>
    </location>
</feature>
<dbReference type="CDD" id="cd17478">
    <property type="entry name" value="MFS_FsR"/>
    <property type="match status" value="1"/>
</dbReference>
<dbReference type="STRING" id="1120920.SAMN03080599_01951"/>
<keyword evidence="3 6" id="KW-0812">Transmembrane</keyword>
<sequence length="402" mass="42799">MINETAESRIASKGYFTKLIAVSVGHFFNDFYMNLVPPILFMFVAAMGLTLAQQAFIAFVITSSGSFAQPFIGYVVDKKGKPWLLTLSMIWIAFWMSISGVISNYYLLVFVVGIGALASALYHPLGSAMAVKLAKNSRGRSLSVFMTIGGFAASVAPVVAIPIVERFGLKSLIFFIVPGLVTAFFMHLARIHTVALNPPESGAASPSEKLELRAVRWLSFLVYISSSRVLVRSFLVTFGVQIMLLGQWDVKIAGAVLSGYLFANSFGTIIGGVANDAMGSKKALILFNGLSILCMAAIVLSSGTLMLAGFVVMGIALGGSNTANVVMAHELLPRNINMATGLIMGMSGGIGGLMMLLFGKLSDLQGLLMSSTYILVPLALSVLAALLLPEKRMPAEGQSNPQ</sequence>
<gene>
    <name evidence="8" type="ORF">SAMN03080599_01951</name>
</gene>
<evidence type="ECO:0000256" key="3">
    <source>
        <dbReference type="ARBA" id="ARBA00022692"/>
    </source>
</evidence>
<comment type="subcellular location">
    <subcellularLocation>
        <location evidence="1">Cell membrane</location>
        <topology evidence="1">Multi-pass membrane protein</topology>
    </subcellularLocation>
</comment>
<keyword evidence="9" id="KW-1185">Reference proteome</keyword>
<dbReference type="PROSITE" id="PS50850">
    <property type="entry name" value="MFS"/>
    <property type="match status" value="1"/>
</dbReference>
<evidence type="ECO:0000256" key="1">
    <source>
        <dbReference type="ARBA" id="ARBA00004651"/>
    </source>
</evidence>
<feature type="transmembrane region" description="Helical" evidence="6">
    <location>
        <begin position="142"/>
        <end position="163"/>
    </location>
</feature>
<evidence type="ECO:0000256" key="4">
    <source>
        <dbReference type="ARBA" id="ARBA00022989"/>
    </source>
</evidence>
<feature type="transmembrane region" description="Helical" evidence="6">
    <location>
        <begin position="104"/>
        <end position="122"/>
    </location>
</feature>
<feature type="transmembrane region" description="Helical" evidence="6">
    <location>
        <begin position="229"/>
        <end position="246"/>
    </location>
</feature>
<feature type="transmembrane region" description="Helical" evidence="6">
    <location>
        <begin position="364"/>
        <end position="388"/>
    </location>
</feature>
<dbReference type="InterPro" id="IPR036259">
    <property type="entry name" value="MFS_trans_sf"/>
</dbReference>
<dbReference type="PANTHER" id="PTHR43129:SF1">
    <property type="entry name" value="FOSMIDOMYCIN RESISTANCE PROTEIN"/>
    <property type="match status" value="1"/>
</dbReference>
<keyword evidence="4 6" id="KW-1133">Transmembrane helix</keyword>
<keyword evidence="5 6" id="KW-0472">Membrane</keyword>
<dbReference type="GO" id="GO:0005886">
    <property type="term" value="C:plasma membrane"/>
    <property type="evidence" value="ECO:0007669"/>
    <property type="project" value="UniProtKB-SubCell"/>
</dbReference>
<dbReference type="InterPro" id="IPR011701">
    <property type="entry name" value="MFS"/>
</dbReference>
<dbReference type="InterPro" id="IPR020846">
    <property type="entry name" value="MFS_dom"/>
</dbReference>
<dbReference type="EMBL" id="FMWL01000009">
    <property type="protein sequence ID" value="SCZ79827.1"/>
    <property type="molecule type" value="Genomic_DNA"/>
</dbReference>
<accession>A0A1G5S124</accession>
<dbReference type="RefSeq" id="WP_092590976.1">
    <property type="nucleotide sequence ID" value="NZ_FMWL01000009.1"/>
</dbReference>
<reference evidence="8 9" key="1">
    <citation type="submission" date="2016-10" db="EMBL/GenBank/DDBJ databases">
        <authorList>
            <person name="de Groot N.N."/>
        </authorList>
    </citation>
    <scope>NUCLEOTIDE SEQUENCE [LARGE SCALE GENOMIC DNA]</scope>
    <source>
        <strain evidence="8 9">DSM 2784</strain>
    </source>
</reference>
<name>A0A1G5S124_9FIRM</name>
<evidence type="ECO:0000259" key="7">
    <source>
        <dbReference type="PROSITE" id="PS50850"/>
    </source>
</evidence>
<evidence type="ECO:0000256" key="2">
    <source>
        <dbReference type="ARBA" id="ARBA00022448"/>
    </source>
</evidence>
<dbReference type="Gene3D" id="1.20.1250.20">
    <property type="entry name" value="MFS general substrate transporter like domains"/>
    <property type="match status" value="2"/>
</dbReference>
<dbReference type="OrthoDB" id="9770492at2"/>
<evidence type="ECO:0000313" key="9">
    <source>
        <dbReference type="Proteomes" id="UP000199208"/>
    </source>
</evidence>
<organism evidence="8 9">
    <name type="scientific">Acidaminobacter hydrogenoformans DSM 2784</name>
    <dbReference type="NCBI Taxonomy" id="1120920"/>
    <lineage>
        <taxon>Bacteria</taxon>
        <taxon>Bacillati</taxon>
        <taxon>Bacillota</taxon>
        <taxon>Clostridia</taxon>
        <taxon>Peptostreptococcales</taxon>
        <taxon>Acidaminobacteraceae</taxon>
        <taxon>Acidaminobacter</taxon>
    </lineage>
</organism>
<keyword evidence="2" id="KW-0813">Transport</keyword>
<evidence type="ECO:0000256" key="6">
    <source>
        <dbReference type="SAM" id="Phobius"/>
    </source>
</evidence>
<feature type="transmembrane region" description="Helical" evidence="6">
    <location>
        <begin position="82"/>
        <end position="98"/>
    </location>
</feature>
<feature type="transmembrane region" description="Helical" evidence="6">
    <location>
        <begin position="306"/>
        <end position="327"/>
    </location>
</feature>
<dbReference type="SUPFAM" id="SSF103473">
    <property type="entry name" value="MFS general substrate transporter"/>
    <property type="match status" value="1"/>
</dbReference>
<dbReference type="Pfam" id="PF07690">
    <property type="entry name" value="MFS_1"/>
    <property type="match status" value="2"/>
</dbReference>
<evidence type="ECO:0000256" key="5">
    <source>
        <dbReference type="ARBA" id="ARBA00023136"/>
    </source>
</evidence>
<protein>
    <submittedName>
        <fullName evidence="8">MFS transporter, FSR family, fosmidomycin resistance protein</fullName>
    </submittedName>
</protein>
<feature type="transmembrane region" description="Helical" evidence="6">
    <location>
        <begin position="252"/>
        <end position="271"/>
    </location>
</feature>